<protein>
    <recommendedName>
        <fullName evidence="4">Integrase core domain containing protein</fullName>
    </recommendedName>
</protein>
<dbReference type="Proteomes" id="UP000011115">
    <property type="component" value="Unassembled WGS sequence"/>
</dbReference>
<feature type="region of interest" description="Disordered" evidence="1">
    <location>
        <begin position="130"/>
        <end position="152"/>
    </location>
</feature>
<dbReference type="HOGENOM" id="CLU_033598_2_1_1"/>
<reference evidence="2" key="2">
    <citation type="submission" date="2015-06" db="UniProtKB">
        <authorList>
            <consortium name="EnsemblPlants"/>
        </authorList>
    </citation>
    <scope>IDENTIFICATION</scope>
    <source>
        <strain evidence="2">DM1-3 516 R44</strain>
    </source>
</reference>
<dbReference type="Gramene" id="PGSC0003DMT400089059">
    <property type="protein sequence ID" value="PGSC0003DMT400089059"/>
    <property type="gene ID" value="PGSC0003DMG400038630"/>
</dbReference>
<reference evidence="3" key="1">
    <citation type="journal article" date="2011" name="Nature">
        <title>Genome sequence and analysis of the tuber crop potato.</title>
        <authorList>
            <consortium name="The Potato Genome Sequencing Consortium"/>
        </authorList>
    </citation>
    <scope>NUCLEOTIDE SEQUENCE [LARGE SCALE GENOMIC DNA]</scope>
    <source>
        <strain evidence="3">cv. DM1-3 516 R44</strain>
    </source>
</reference>
<name>M1DHC5_SOLTU</name>
<proteinExistence type="predicted"/>
<keyword evidence="3" id="KW-1185">Reference proteome</keyword>
<evidence type="ECO:0008006" key="4">
    <source>
        <dbReference type="Google" id="ProtNLM"/>
    </source>
</evidence>
<evidence type="ECO:0000313" key="2">
    <source>
        <dbReference type="EnsemblPlants" id="PGSC0003DMT400089059"/>
    </source>
</evidence>
<accession>M1DHC5</accession>
<evidence type="ECO:0000313" key="3">
    <source>
        <dbReference type="Proteomes" id="UP000011115"/>
    </source>
</evidence>
<dbReference type="InParanoid" id="M1DHC5"/>
<sequence>MQYFYRSLDLVNKGVADQLSPGGIMQQPYEIASQLLDCMTKINKTWYIREDQVSPLNFRMTKEKIEKDQEKDLNMAKMMTQLDILSKNVMGVGINSVNVVGVGGTNPDEAQFERLYNEEVNFLANQGGGYRANNPRLDGNQGWNSDEGWRDRDRDWCDRNAT</sequence>
<evidence type="ECO:0000256" key="1">
    <source>
        <dbReference type="SAM" id="MobiDB-lite"/>
    </source>
</evidence>
<dbReference type="AlphaFoldDB" id="M1DHC5"/>
<dbReference type="PaxDb" id="4113-PGSC0003DMT400089059"/>
<dbReference type="EnsemblPlants" id="PGSC0003DMT400089059">
    <property type="protein sequence ID" value="PGSC0003DMT400089059"/>
    <property type="gene ID" value="PGSC0003DMG400038630"/>
</dbReference>
<organism evidence="2 3">
    <name type="scientific">Solanum tuberosum</name>
    <name type="common">Potato</name>
    <dbReference type="NCBI Taxonomy" id="4113"/>
    <lineage>
        <taxon>Eukaryota</taxon>
        <taxon>Viridiplantae</taxon>
        <taxon>Streptophyta</taxon>
        <taxon>Embryophyta</taxon>
        <taxon>Tracheophyta</taxon>
        <taxon>Spermatophyta</taxon>
        <taxon>Magnoliopsida</taxon>
        <taxon>eudicotyledons</taxon>
        <taxon>Gunneridae</taxon>
        <taxon>Pentapetalae</taxon>
        <taxon>asterids</taxon>
        <taxon>lamiids</taxon>
        <taxon>Solanales</taxon>
        <taxon>Solanaceae</taxon>
        <taxon>Solanoideae</taxon>
        <taxon>Solaneae</taxon>
        <taxon>Solanum</taxon>
    </lineage>
</organism>